<evidence type="ECO:0000256" key="5">
    <source>
        <dbReference type="ARBA" id="ARBA00022640"/>
    </source>
</evidence>
<dbReference type="GO" id="GO:0008237">
    <property type="term" value="F:metallopeptidase activity"/>
    <property type="evidence" value="ECO:0007669"/>
    <property type="project" value="UniProtKB-KW"/>
</dbReference>
<feature type="transmembrane region" description="Helical" evidence="13">
    <location>
        <begin position="584"/>
        <end position="603"/>
    </location>
</feature>
<protein>
    <submittedName>
        <fullName evidence="15">Putative zinc metalloprotease EGY2, chloroplastic</fullName>
    </submittedName>
</protein>
<dbReference type="AlphaFoldDB" id="A0A2V3IP26"/>
<feature type="compositionally biased region" description="Polar residues" evidence="12">
    <location>
        <begin position="105"/>
        <end position="132"/>
    </location>
</feature>
<evidence type="ECO:0000256" key="9">
    <source>
        <dbReference type="ARBA" id="ARBA00022946"/>
    </source>
</evidence>
<evidence type="ECO:0000256" key="11">
    <source>
        <dbReference type="ARBA" id="ARBA00023136"/>
    </source>
</evidence>
<keyword evidence="6 15" id="KW-0645">Protease</keyword>
<dbReference type="Pfam" id="PF02163">
    <property type="entry name" value="Peptidase_M50"/>
    <property type="match status" value="1"/>
</dbReference>
<comment type="caution">
    <text evidence="15">The sequence shown here is derived from an EMBL/GenBank/DDBJ whole genome shotgun (WGS) entry which is preliminary data.</text>
</comment>
<feature type="transmembrane region" description="Helical" evidence="13">
    <location>
        <begin position="471"/>
        <end position="494"/>
    </location>
</feature>
<feature type="compositionally biased region" description="Basic and acidic residues" evidence="12">
    <location>
        <begin position="88"/>
        <end position="101"/>
    </location>
</feature>
<evidence type="ECO:0000313" key="16">
    <source>
        <dbReference type="Proteomes" id="UP000247409"/>
    </source>
</evidence>
<evidence type="ECO:0000256" key="7">
    <source>
        <dbReference type="ARBA" id="ARBA00022692"/>
    </source>
</evidence>
<feature type="compositionally biased region" description="Basic and acidic residues" evidence="12">
    <location>
        <begin position="336"/>
        <end position="345"/>
    </location>
</feature>
<gene>
    <name evidence="15" type="ORF">BWQ96_06462</name>
</gene>
<dbReference type="PANTHER" id="PTHR31412:SF0">
    <property type="entry name" value="ZINC METALLOPROTEASE EGY1, CHLOROPLASTIC-RELATED"/>
    <property type="match status" value="1"/>
</dbReference>
<dbReference type="GO" id="GO:0016020">
    <property type="term" value="C:membrane"/>
    <property type="evidence" value="ECO:0007669"/>
    <property type="project" value="UniProtKB-SubCell"/>
</dbReference>
<evidence type="ECO:0000256" key="4">
    <source>
        <dbReference type="ARBA" id="ARBA00022528"/>
    </source>
</evidence>
<feature type="compositionally biased region" description="Basic and acidic residues" evidence="12">
    <location>
        <begin position="228"/>
        <end position="238"/>
    </location>
</feature>
<keyword evidence="4" id="KW-0150">Chloroplast</keyword>
<evidence type="ECO:0000259" key="14">
    <source>
        <dbReference type="Pfam" id="PF02163"/>
    </source>
</evidence>
<keyword evidence="15" id="KW-0482">Metalloprotease</keyword>
<dbReference type="GO" id="GO:0006508">
    <property type="term" value="P:proteolysis"/>
    <property type="evidence" value="ECO:0007669"/>
    <property type="project" value="UniProtKB-KW"/>
</dbReference>
<comment type="similarity">
    <text evidence="3">Belongs to the peptidase M50B family.</text>
</comment>
<feature type="compositionally biased region" description="Acidic residues" evidence="12">
    <location>
        <begin position="346"/>
        <end position="356"/>
    </location>
</feature>
<dbReference type="PANTHER" id="PTHR31412">
    <property type="entry name" value="ZINC METALLOPROTEASE EGY1"/>
    <property type="match status" value="1"/>
</dbReference>
<feature type="compositionally biased region" description="Basic and acidic residues" evidence="12">
    <location>
        <begin position="209"/>
        <end position="221"/>
    </location>
</feature>
<feature type="compositionally biased region" description="Basic and acidic residues" evidence="12">
    <location>
        <begin position="67"/>
        <end position="76"/>
    </location>
</feature>
<feature type="region of interest" description="Disordered" evidence="12">
    <location>
        <begin position="29"/>
        <end position="76"/>
    </location>
</feature>
<dbReference type="InterPro" id="IPR044838">
    <property type="entry name" value="EGY1-like"/>
</dbReference>
<evidence type="ECO:0000256" key="2">
    <source>
        <dbReference type="ARBA" id="ARBA00004229"/>
    </source>
</evidence>
<feature type="transmembrane region" description="Helical" evidence="13">
    <location>
        <begin position="551"/>
        <end position="572"/>
    </location>
</feature>
<dbReference type="CDD" id="cd06160">
    <property type="entry name" value="S2P-M50_like_2"/>
    <property type="match status" value="1"/>
</dbReference>
<keyword evidence="7 13" id="KW-0812">Transmembrane</keyword>
<feature type="transmembrane region" description="Helical" evidence="13">
    <location>
        <begin position="695"/>
        <end position="716"/>
    </location>
</feature>
<reference evidence="15 16" key="1">
    <citation type="journal article" date="2018" name="Mol. Biol. Evol.">
        <title>Analysis of the draft genome of the red seaweed Gracilariopsis chorda provides insights into genome size evolution in Rhodophyta.</title>
        <authorList>
            <person name="Lee J."/>
            <person name="Yang E.C."/>
            <person name="Graf L."/>
            <person name="Yang J.H."/>
            <person name="Qiu H."/>
            <person name="Zel Zion U."/>
            <person name="Chan C.X."/>
            <person name="Stephens T.G."/>
            <person name="Weber A.P.M."/>
            <person name="Boo G.H."/>
            <person name="Boo S.M."/>
            <person name="Kim K.M."/>
            <person name="Shin Y."/>
            <person name="Jung M."/>
            <person name="Lee S.J."/>
            <person name="Yim H.S."/>
            <person name="Lee J.H."/>
            <person name="Bhattacharya D."/>
            <person name="Yoon H.S."/>
        </authorList>
    </citation>
    <scope>NUCLEOTIDE SEQUENCE [LARGE SCALE GENOMIC DNA]</scope>
    <source>
        <strain evidence="15 16">SKKU-2015</strain>
        <tissue evidence="15">Whole body</tissue>
    </source>
</reference>
<dbReference type="GO" id="GO:0009507">
    <property type="term" value="C:chloroplast"/>
    <property type="evidence" value="ECO:0007669"/>
    <property type="project" value="UniProtKB-SubCell"/>
</dbReference>
<feature type="transmembrane region" description="Helical" evidence="13">
    <location>
        <begin position="514"/>
        <end position="539"/>
    </location>
</feature>
<keyword evidence="9" id="KW-0809">Transit peptide</keyword>
<comment type="subcellular location">
    <subcellularLocation>
        <location evidence="1">Membrane</location>
        <topology evidence="1">Multi-pass membrane protein</topology>
    </subcellularLocation>
    <subcellularLocation>
        <location evidence="2">Plastid</location>
        <location evidence="2">Chloroplast</location>
    </subcellularLocation>
</comment>
<dbReference type="OrthoDB" id="5738at2759"/>
<dbReference type="InterPro" id="IPR008915">
    <property type="entry name" value="Peptidase_M50"/>
</dbReference>
<evidence type="ECO:0000256" key="10">
    <source>
        <dbReference type="ARBA" id="ARBA00022989"/>
    </source>
</evidence>
<evidence type="ECO:0000256" key="12">
    <source>
        <dbReference type="SAM" id="MobiDB-lite"/>
    </source>
</evidence>
<keyword evidence="10 13" id="KW-1133">Transmembrane helix</keyword>
<evidence type="ECO:0000256" key="13">
    <source>
        <dbReference type="SAM" id="Phobius"/>
    </source>
</evidence>
<evidence type="ECO:0000256" key="8">
    <source>
        <dbReference type="ARBA" id="ARBA00022801"/>
    </source>
</evidence>
<feature type="compositionally biased region" description="Basic and acidic residues" evidence="12">
    <location>
        <begin position="311"/>
        <end position="325"/>
    </location>
</feature>
<evidence type="ECO:0000256" key="1">
    <source>
        <dbReference type="ARBA" id="ARBA00004141"/>
    </source>
</evidence>
<name>A0A2V3IP26_9FLOR</name>
<accession>A0A2V3IP26</accession>
<dbReference type="Proteomes" id="UP000247409">
    <property type="component" value="Unassembled WGS sequence"/>
</dbReference>
<feature type="region of interest" description="Disordered" evidence="12">
    <location>
        <begin position="88"/>
        <end position="367"/>
    </location>
</feature>
<feature type="compositionally biased region" description="Polar residues" evidence="12">
    <location>
        <begin position="287"/>
        <end position="307"/>
    </location>
</feature>
<feature type="transmembrane region" description="Helical" evidence="13">
    <location>
        <begin position="610"/>
        <end position="630"/>
    </location>
</feature>
<keyword evidence="11 13" id="KW-0472">Membrane</keyword>
<keyword evidence="8" id="KW-0378">Hydrolase</keyword>
<feature type="transmembrane region" description="Helical" evidence="13">
    <location>
        <begin position="736"/>
        <end position="757"/>
    </location>
</feature>
<keyword evidence="5" id="KW-0934">Plastid</keyword>
<keyword evidence="16" id="KW-1185">Reference proteome</keyword>
<sequence length="766" mass="85155">MNRPEFTTVSAYVVPNSLPSSWHVREAKKFKTSSPRTSLHPVWFSSSHKRRRPVPIHSRVICSVQDPQDHEKDKKSWFSGLKVWFPSKEKGESEGADRNEDGEGASSNGAVSNNTNKPQETSDVTNESTGEQDQGEEQSKRWPWQKKYTSDVALKNKTTEAQIWAKTQDSKLLRDTKQKPEAEAKQEQQKPTLQERLEKVTKIIAPGLNRERVQNSEKGSFDESSEEVNDKNMVHEDSYSDQNTKVRSSIRELYQPPPGIQTEQIPQKPDQTRWFRLPWKRKENQEEGTTFVEQSSGNNLDNTNQETPEAFPDRDASQEQKAEVDEKFDETFSVPEAKEEEKGEGDNESEDPEQKEEDVGTLPKNRDVEISPSLVDIMTIPQRDVAEIRLIFGSETFFATETVSMPGGLIFRGNLRGDPRAAISKLEGKLSKRLGDKYTLCLAEGEEDHRPVVVVVPTARDKRPAAPRQKLLAFIVAAMTASTCLGRGFFASVLKPNIRAMHGPPPRSGVLDRLFDLPFTTSLAVASFIGIIVIVAQIVQRLVATRHKTRVALPFFLPSYQLGTFGAVVQIASPTPSRSALFDIALAGMATMVAVSFVCLIIGLRMSTTFSTVVPVPMSVVSSSVIIGYLTQQVPNGKILVDYGRSLIGLHPLAVIGANCLTIAALNLLPIRQLDGGRIIGALYGRKTAMTASRVTMLFLLLASSKTPYFIMYLAAMSFGPWSIDRPSKDEITEPNAFRTIVGYVFMLLMLGILLPYPSCKFFGTA</sequence>
<feature type="transmembrane region" description="Helical" evidence="13">
    <location>
        <begin position="650"/>
        <end position="669"/>
    </location>
</feature>
<proteinExistence type="inferred from homology"/>
<feature type="compositionally biased region" description="Basic and acidic residues" evidence="12">
    <location>
        <begin position="168"/>
        <end position="201"/>
    </location>
</feature>
<organism evidence="15 16">
    <name type="scientific">Gracilariopsis chorda</name>
    <dbReference type="NCBI Taxonomy" id="448386"/>
    <lineage>
        <taxon>Eukaryota</taxon>
        <taxon>Rhodophyta</taxon>
        <taxon>Florideophyceae</taxon>
        <taxon>Rhodymeniophycidae</taxon>
        <taxon>Gracilariales</taxon>
        <taxon>Gracilariaceae</taxon>
        <taxon>Gracilariopsis</taxon>
    </lineage>
</organism>
<dbReference type="EMBL" id="NBIV01000110">
    <property type="protein sequence ID" value="PXF43841.1"/>
    <property type="molecule type" value="Genomic_DNA"/>
</dbReference>
<evidence type="ECO:0000256" key="6">
    <source>
        <dbReference type="ARBA" id="ARBA00022670"/>
    </source>
</evidence>
<evidence type="ECO:0000313" key="15">
    <source>
        <dbReference type="EMBL" id="PXF43841.1"/>
    </source>
</evidence>
<feature type="domain" description="Peptidase M50" evidence="14">
    <location>
        <begin position="559"/>
        <end position="701"/>
    </location>
</feature>
<evidence type="ECO:0000256" key="3">
    <source>
        <dbReference type="ARBA" id="ARBA00007931"/>
    </source>
</evidence>